<comment type="subunit">
    <text evidence="9">Homodimer. Only the dimer is catalytically active, as the active sites are constructed of residues from both monomers.</text>
</comment>
<keyword evidence="3 11" id="KW-0663">Pyridoxal phosphate</keyword>
<dbReference type="CDD" id="cd00622">
    <property type="entry name" value="PLPDE_III_ODC"/>
    <property type="match status" value="1"/>
</dbReference>
<feature type="active site" description="Proton donor" evidence="11">
    <location>
        <position position="342"/>
    </location>
</feature>
<dbReference type="InterPro" id="IPR022644">
    <property type="entry name" value="De-COase2_N"/>
</dbReference>
<dbReference type="Gene3D" id="2.40.37.10">
    <property type="entry name" value="Lyase, Ornithine Decarboxylase, Chain A, domain 1"/>
    <property type="match status" value="1"/>
</dbReference>
<dbReference type="InterPro" id="IPR000183">
    <property type="entry name" value="Orn/DAP/Arg_de-COase"/>
</dbReference>
<dbReference type="GO" id="GO:0005737">
    <property type="term" value="C:cytoplasm"/>
    <property type="evidence" value="ECO:0007669"/>
    <property type="project" value="TreeGrafter"/>
</dbReference>
<dbReference type="GO" id="GO:0004586">
    <property type="term" value="F:ornithine decarboxylase activity"/>
    <property type="evidence" value="ECO:0007669"/>
    <property type="project" value="UniProtKB-EC"/>
</dbReference>
<comment type="cofactor">
    <cofactor evidence="1 11">
        <name>pyridoxal 5'-phosphate</name>
        <dbReference type="ChEBI" id="CHEBI:597326"/>
    </cofactor>
</comment>
<dbReference type="EMBL" id="JAWJWE010000006">
    <property type="protein sequence ID" value="KAK6633149.1"/>
    <property type="molecule type" value="Genomic_DNA"/>
</dbReference>
<accession>A0AAN8S6K1</accession>
<evidence type="ECO:0000256" key="6">
    <source>
        <dbReference type="ARBA" id="ARBA00034115"/>
    </source>
</evidence>
<sequence length="449" mass="49738">MKQGIVNERIHVLEASADVWKIIRDIVATCNQEEAFFVCDVGEIVKKFNEWKVKFPRVQPFYAVKCNDTPIVIECLAALGASFDCASKGELAKILDLGVDPSRIIFANPCKPMSHIQFAESNKVDLITFDNETELYKMKSLFPDARLVLRIRYDADVATCQLGMKFGCDHKKEAPKLINTARSLGLNIVGISFHVGSGCGDPPVYRKAISACRGLFDYAKTVGYEFTMLDIGGGFPGNKKSTVDKFSTVVNQAIDDFFPEPEVNIIAEPGRFMTASCFTLVTNIHSKRTVAGENGVHNMYYINDGVYGSFNSIIYDHAHVNPIPLKSNTKKSTSASIWGPTCDGLDQVCDSILLPEMDIGDWIVFEDMGAYTLPVASPFNGFPVPRVYVVASQSIWKLLKDTVPFCDDDFVISSSTDHTKINATIPFSSVIEDSLAQNAFQFMNITMFH</sequence>
<evidence type="ECO:0000256" key="2">
    <source>
        <dbReference type="ARBA" id="ARBA00008872"/>
    </source>
</evidence>
<dbReference type="SUPFAM" id="SSF51419">
    <property type="entry name" value="PLP-binding barrel"/>
    <property type="match status" value="1"/>
</dbReference>
<dbReference type="SUPFAM" id="SSF50621">
    <property type="entry name" value="Alanine racemase C-terminal domain-like"/>
    <property type="match status" value="1"/>
</dbReference>
<feature type="domain" description="Orn/DAP/Arg decarboxylase 2 N-terminal" evidence="14">
    <location>
        <begin position="42"/>
        <end position="275"/>
    </location>
</feature>
<evidence type="ECO:0000256" key="5">
    <source>
        <dbReference type="ARBA" id="ARBA00023239"/>
    </source>
</evidence>
<comment type="catalytic activity">
    <reaction evidence="10">
        <text>L-ornithine + H(+) = putrescine + CO2</text>
        <dbReference type="Rhea" id="RHEA:22964"/>
        <dbReference type="ChEBI" id="CHEBI:15378"/>
        <dbReference type="ChEBI" id="CHEBI:16526"/>
        <dbReference type="ChEBI" id="CHEBI:46911"/>
        <dbReference type="ChEBI" id="CHEBI:326268"/>
        <dbReference type="EC" id="4.1.1.17"/>
    </reaction>
</comment>
<dbReference type="InterPro" id="IPR022653">
    <property type="entry name" value="De-COase2_pyr-phos_BS"/>
</dbReference>
<evidence type="ECO:0000313" key="16">
    <source>
        <dbReference type="Proteomes" id="UP001372834"/>
    </source>
</evidence>
<dbReference type="InterPro" id="IPR029066">
    <property type="entry name" value="PLP-binding_barrel"/>
</dbReference>
<keyword evidence="5" id="KW-0456">Lyase</keyword>
<evidence type="ECO:0000256" key="9">
    <source>
        <dbReference type="ARBA" id="ARBA00046672"/>
    </source>
</evidence>
<dbReference type="PRINTS" id="PR01179">
    <property type="entry name" value="ODADCRBXLASE"/>
</dbReference>
<dbReference type="FunFam" id="3.20.20.10:FF:000005">
    <property type="entry name" value="Ornithine decarboxylase"/>
    <property type="match status" value="1"/>
</dbReference>
<dbReference type="InterPro" id="IPR009006">
    <property type="entry name" value="Ala_racemase/Decarboxylase_C"/>
</dbReference>
<evidence type="ECO:0000259" key="13">
    <source>
        <dbReference type="Pfam" id="PF00278"/>
    </source>
</evidence>
<comment type="function">
    <text evidence="8">Catalyzes the first and rate-limiting step of polyamine biosynthesis that converts ornithine into putrescine, which is the precursor for the polyamines, spermidine and spermine. Polyamines are essential for cell proliferation and are implicated in cellular processes, ranging from DNA replication to apoptosis.</text>
</comment>
<evidence type="ECO:0000256" key="11">
    <source>
        <dbReference type="PIRSR" id="PIRSR600183-50"/>
    </source>
</evidence>
<dbReference type="PANTHER" id="PTHR11482">
    <property type="entry name" value="ARGININE/DIAMINOPIMELATE/ORNITHINE DECARBOXYLASE"/>
    <property type="match status" value="1"/>
</dbReference>
<comment type="similarity">
    <text evidence="2 12">Belongs to the Orn/Lys/Arg decarboxylase class-II family.</text>
</comment>
<evidence type="ECO:0000256" key="8">
    <source>
        <dbReference type="ARBA" id="ARBA00037173"/>
    </source>
</evidence>
<dbReference type="Pfam" id="PF00278">
    <property type="entry name" value="Orn_DAP_Arg_deC"/>
    <property type="match status" value="1"/>
</dbReference>
<dbReference type="PANTHER" id="PTHR11482:SF6">
    <property type="entry name" value="ORNITHINE DECARBOXYLASE 1-RELATED"/>
    <property type="match status" value="1"/>
</dbReference>
<evidence type="ECO:0000313" key="15">
    <source>
        <dbReference type="EMBL" id="KAK6633149.1"/>
    </source>
</evidence>
<evidence type="ECO:0000256" key="7">
    <source>
        <dbReference type="ARBA" id="ARBA00034138"/>
    </source>
</evidence>
<evidence type="ECO:0000256" key="4">
    <source>
        <dbReference type="ARBA" id="ARBA00023115"/>
    </source>
</evidence>
<evidence type="ECO:0000256" key="3">
    <source>
        <dbReference type="ARBA" id="ARBA00022898"/>
    </source>
</evidence>
<dbReference type="Gene3D" id="3.20.20.10">
    <property type="entry name" value="Alanine racemase"/>
    <property type="match status" value="1"/>
</dbReference>
<dbReference type="Pfam" id="PF02784">
    <property type="entry name" value="Orn_Arg_deC_N"/>
    <property type="match status" value="1"/>
</dbReference>
<evidence type="ECO:0000256" key="1">
    <source>
        <dbReference type="ARBA" id="ARBA00001933"/>
    </source>
</evidence>
<name>A0AAN8S6K1_POLSC</name>
<organism evidence="15 16">
    <name type="scientific">Polyplax serrata</name>
    <name type="common">Common mouse louse</name>
    <dbReference type="NCBI Taxonomy" id="468196"/>
    <lineage>
        <taxon>Eukaryota</taxon>
        <taxon>Metazoa</taxon>
        <taxon>Ecdysozoa</taxon>
        <taxon>Arthropoda</taxon>
        <taxon>Hexapoda</taxon>
        <taxon>Insecta</taxon>
        <taxon>Pterygota</taxon>
        <taxon>Neoptera</taxon>
        <taxon>Paraneoptera</taxon>
        <taxon>Psocodea</taxon>
        <taxon>Troctomorpha</taxon>
        <taxon>Phthiraptera</taxon>
        <taxon>Anoplura</taxon>
        <taxon>Polyplacidae</taxon>
        <taxon>Polyplax</taxon>
    </lineage>
</organism>
<evidence type="ECO:0000256" key="10">
    <source>
        <dbReference type="ARBA" id="ARBA00049127"/>
    </source>
</evidence>
<comment type="caution">
    <text evidence="15">The sequence shown here is derived from an EMBL/GenBank/DDBJ whole genome shotgun (WGS) entry which is preliminary data.</text>
</comment>
<dbReference type="GO" id="GO:0033387">
    <property type="term" value="P:putrescine biosynthetic process from arginine, via ornithine"/>
    <property type="evidence" value="ECO:0007669"/>
    <property type="project" value="TreeGrafter"/>
</dbReference>
<dbReference type="PROSITE" id="PS00878">
    <property type="entry name" value="ODR_DC_2_1"/>
    <property type="match status" value="1"/>
</dbReference>
<evidence type="ECO:0000259" key="14">
    <source>
        <dbReference type="Pfam" id="PF02784"/>
    </source>
</evidence>
<feature type="domain" description="Orn/DAP/Arg decarboxylase 2 C-terminal" evidence="13">
    <location>
        <begin position="37"/>
        <end position="369"/>
    </location>
</feature>
<proteinExistence type="inferred from homology"/>
<dbReference type="Proteomes" id="UP001372834">
    <property type="component" value="Unassembled WGS sequence"/>
</dbReference>
<dbReference type="InterPro" id="IPR022643">
    <property type="entry name" value="De-COase2_C"/>
</dbReference>
<dbReference type="EC" id="4.1.1.17" evidence="7"/>
<feature type="modified residue" description="N6-(pyridoxal phosphate)lysine" evidence="11">
    <location>
        <position position="65"/>
    </location>
</feature>
<protein>
    <recommendedName>
        <fullName evidence="7">ornithine decarboxylase</fullName>
        <ecNumber evidence="7">4.1.1.17</ecNumber>
    </recommendedName>
</protein>
<comment type="pathway">
    <text evidence="6">Amine and polyamine biosynthesis; putrescine biosynthesis via L-ornithine pathway; putrescine from L-ornithine: step 1/1.</text>
</comment>
<dbReference type="AlphaFoldDB" id="A0AAN8S6K1"/>
<reference evidence="15 16" key="1">
    <citation type="submission" date="2023-10" db="EMBL/GenBank/DDBJ databases">
        <title>Genomes of two closely related lineages of the louse Polyplax serrata with different host specificities.</title>
        <authorList>
            <person name="Martinu J."/>
            <person name="Tarabai H."/>
            <person name="Stefka J."/>
            <person name="Hypsa V."/>
        </authorList>
    </citation>
    <scope>NUCLEOTIDE SEQUENCE [LARGE SCALE GENOMIC DNA]</scope>
    <source>
        <strain evidence="15">HR10_N</strain>
    </source>
</reference>
<evidence type="ECO:0000256" key="12">
    <source>
        <dbReference type="RuleBase" id="RU003737"/>
    </source>
</evidence>
<gene>
    <name evidence="15" type="ORF">RUM43_012893</name>
</gene>
<dbReference type="PRINTS" id="PR01182">
    <property type="entry name" value="ORNDCRBXLASE"/>
</dbReference>
<keyword evidence="4" id="KW-0620">Polyamine biosynthesis</keyword>
<dbReference type="InterPro" id="IPR002433">
    <property type="entry name" value="Orn_de-COase"/>
</dbReference>